<evidence type="ECO:0000259" key="1">
    <source>
        <dbReference type="Pfam" id="PF04149"/>
    </source>
</evidence>
<proteinExistence type="predicted"/>
<gene>
    <name evidence="2" type="ORF">CLV40_109243</name>
</gene>
<evidence type="ECO:0000313" key="2">
    <source>
        <dbReference type="EMBL" id="PPK66858.1"/>
    </source>
</evidence>
<dbReference type="InterPro" id="IPR007278">
    <property type="entry name" value="DUF397"/>
</dbReference>
<protein>
    <submittedName>
        <fullName evidence="2">Uncharacterized protein DUF397</fullName>
    </submittedName>
</protein>
<reference evidence="2 3" key="1">
    <citation type="submission" date="2018-02" db="EMBL/GenBank/DDBJ databases">
        <title>Genomic Encyclopedia of Archaeal and Bacterial Type Strains, Phase II (KMG-II): from individual species to whole genera.</title>
        <authorList>
            <person name="Goeker M."/>
        </authorList>
    </citation>
    <scope>NUCLEOTIDE SEQUENCE [LARGE SCALE GENOMIC DNA]</scope>
    <source>
        <strain evidence="2 3">YU 961-1</strain>
    </source>
</reference>
<dbReference type="EMBL" id="PTIX01000009">
    <property type="protein sequence ID" value="PPK66858.1"/>
    <property type="molecule type" value="Genomic_DNA"/>
</dbReference>
<name>A0A2S6GNQ1_9PSEU</name>
<dbReference type="Pfam" id="PF04149">
    <property type="entry name" value="DUF397"/>
    <property type="match status" value="2"/>
</dbReference>
<keyword evidence="3" id="KW-1185">Reference proteome</keyword>
<feature type="domain" description="DUF397" evidence="1">
    <location>
        <begin position="14"/>
        <end position="31"/>
    </location>
</feature>
<dbReference type="Proteomes" id="UP000239203">
    <property type="component" value="Unassembled WGS sequence"/>
</dbReference>
<accession>A0A2S6GNQ1</accession>
<comment type="caution">
    <text evidence="2">The sequence shown here is derived from an EMBL/GenBank/DDBJ whole genome shotgun (WGS) entry which is preliminary data.</text>
</comment>
<organism evidence="2 3">
    <name type="scientific">Actinokineospora auranticolor</name>
    <dbReference type="NCBI Taxonomy" id="155976"/>
    <lineage>
        <taxon>Bacteria</taxon>
        <taxon>Bacillati</taxon>
        <taxon>Actinomycetota</taxon>
        <taxon>Actinomycetes</taxon>
        <taxon>Pseudonocardiales</taxon>
        <taxon>Pseudonocardiaceae</taxon>
        <taxon>Actinokineospora</taxon>
    </lineage>
</organism>
<evidence type="ECO:0000313" key="3">
    <source>
        <dbReference type="Proteomes" id="UP000239203"/>
    </source>
</evidence>
<sequence length="87" mass="9367">MSTTEGVTTLSEMSWRKSSFSGEQGSACVEVAWRKSSYSGQEGTSCVEVAWTGQPSIEGVLIRDSKNSTGPTLAIPTRAWHTLLATR</sequence>
<dbReference type="OrthoDB" id="3430276at2"/>
<feature type="domain" description="DUF397" evidence="1">
    <location>
        <begin position="32"/>
        <end position="85"/>
    </location>
</feature>
<dbReference type="AlphaFoldDB" id="A0A2S6GNQ1"/>